<dbReference type="CDD" id="cd04453">
    <property type="entry name" value="S1_RNase_E"/>
    <property type="match status" value="1"/>
</dbReference>
<dbReference type="InterPro" id="IPR002792">
    <property type="entry name" value="TRAM_dom"/>
</dbReference>
<dbReference type="Proteomes" id="UP001597343">
    <property type="component" value="Unassembled WGS sequence"/>
</dbReference>
<evidence type="ECO:0000256" key="5">
    <source>
        <dbReference type="ARBA" id="ARBA00022490"/>
    </source>
</evidence>
<dbReference type="PROSITE" id="PS50926">
    <property type="entry name" value="TRAM"/>
    <property type="match status" value="1"/>
</dbReference>
<keyword evidence="7" id="KW-0820">tRNA-binding</keyword>
<evidence type="ECO:0000256" key="13">
    <source>
        <dbReference type="ARBA" id="ARBA00022801"/>
    </source>
</evidence>
<accession>A0ABW4ZTZ7</accession>
<evidence type="ECO:0000256" key="7">
    <source>
        <dbReference type="ARBA" id="ARBA00022555"/>
    </source>
</evidence>
<dbReference type="EMBL" id="JBHUIO010000002">
    <property type="protein sequence ID" value="MFD2168984.1"/>
    <property type="molecule type" value="Genomic_DNA"/>
</dbReference>
<keyword evidence="13" id="KW-0378">Hydrolase</keyword>
<keyword evidence="11" id="KW-0699">rRNA-binding</keyword>
<protein>
    <recommendedName>
        <fullName evidence="4">Ribonuclease G</fullName>
    </recommendedName>
</protein>
<evidence type="ECO:0000256" key="14">
    <source>
        <dbReference type="ARBA" id="ARBA00022842"/>
    </source>
</evidence>
<comment type="caution">
    <text evidence="18">The sequence shown here is derived from an EMBL/GenBank/DDBJ whole genome shotgun (WGS) entry which is preliminary data.</text>
</comment>
<dbReference type="Gene3D" id="3.40.1260.20">
    <property type="entry name" value="Ribonuclease E, catalytic domain"/>
    <property type="match status" value="1"/>
</dbReference>
<dbReference type="SUPFAM" id="SSF54791">
    <property type="entry name" value="Eukaryotic type KH-domain (KH-domain type I)"/>
    <property type="match status" value="1"/>
</dbReference>
<evidence type="ECO:0000256" key="15">
    <source>
        <dbReference type="ARBA" id="ARBA00022884"/>
    </source>
</evidence>
<dbReference type="InterPro" id="IPR003029">
    <property type="entry name" value="S1_domain"/>
</dbReference>
<evidence type="ECO:0000256" key="12">
    <source>
        <dbReference type="ARBA" id="ARBA00022759"/>
    </source>
</evidence>
<keyword evidence="14" id="KW-0460">Magnesium</keyword>
<sequence>MRKQILVSTDQRELRVAILEDGRTVEYYLERSHGEGVVGNIYKGRVANVLPGMQAAFVDIGIEKNAFLYIDDALSLSPGEQAPERKPKIGELLREGQEIIVQVSKEAVGSKGARVTTNLTLPGRILVMMPGAPYVGVSRRIEKEAERERIKVIAERIRDDSTGVIVRTAAEGADEAEFLNDYSFLHAQWQRVQKQAKTVKVPGIIYRDLDLISRSVRDFFTADVEEFWVDSLDAYEAVRELLQGGSAQLQERVKLYHGKEDLFALYRVDQDLEKALKRKVWLKSGGFMVIDYTEALTAIDINTGKFVGSTSLEETVLKTNLEAARELVRQIRLRDIGGIIIIDFIDMRDQANKQLVLAELEAQLKKDRTRAHVLGMTQLGLIEMTRKKVRQSLDEVLMRPCHHCEGRGKVLAEETIAARIERELISYLASHEHDAVLIESHPSVAAQLIGPSGHNLQRLERETKKRIFIKGRESLHIAEHRILWAGTVAEVEMRALPVQIGQLLEAKIDEPHAHHGRDGIARFEGYVLDVQDGGMHVGETVLVKISQVFRTYAKAILIDNPR</sequence>
<dbReference type="InterPro" id="IPR004659">
    <property type="entry name" value="RNase_E/G"/>
</dbReference>
<evidence type="ECO:0000259" key="17">
    <source>
        <dbReference type="PROSITE" id="PS50926"/>
    </source>
</evidence>
<dbReference type="NCBIfam" id="TIGR00757">
    <property type="entry name" value="RNaseEG"/>
    <property type="match status" value="1"/>
</dbReference>
<evidence type="ECO:0000256" key="3">
    <source>
        <dbReference type="ARBA" id="ARBA00005663"/>
    </source>
</evidence>
<evidence type="ECO:0000256" key="11">
    <source>
        <dbReference type="ARBA" id="ARBA00022730"/>
    </source>
</evidence>
<comment type="cofactor">
    <cofactor evidence="1">
        <name>Mg(2+)</name>
        <dbReference type="ChEBI" id="CHEBI:18420"/>
    </cofactor>
</comment>
<dbReference type="RefSeq" id="WP_386044037.1">
    <property type="nucleotide sequence ID" value="NZ_JBHUIO010000002.1"/>
</dbReference>
<keyword evidence="10" id="KW-0479">Metal-binding</keyword>
<evidence type="ECO:0000256" key="1">
    <source>
        <dbReference type="ARBA" id="ARBA00001946"/>
    </source>
</evidence>
<evidence type="ECO:0000256" key="8">
    <source>
        <dbReference type="ARBA" id="ARBA00022694"/>
    </source>
</evidence>
<evidence type="ECO:0000256" key="4">
    <source>
        <dbReference type="ARBA" id="ARBA00017719"/>
    </source>
</evidence>
<keyword evidence="12" id="KW-0255">Endonuclease</keyword>
<dbReference type="InterPro" id="IPR019307">
    <property type="entry name" value="RNA-bd_AU-1/RNase_E/G"/>
</dbReference>
<feature type="domain" description="S1 motif" evidence="16">
    <location>
        <begin position="39"/>
        <end position="120"/>
    </location>
</feature>
<dbReference type="PANTHER" id="PTHR30001:SF0">
    <property type="entry name" value="RIBONUCLEASE G"/>
    <property type="match status" value="1"/>
</dbReference>
<comment type="subcellular location">
    <subcellularLocation>
        <location evidence="2">Cytoplasm</location>
    </subcellularLocation>
</comment>
<gene>
    <name evidence="18" type="ORF">ACFSOY_02990</name>
</gene>
<dbReference type="SMART" id="SM00316">
    <property type="entry name" value="S1"/>
    <property type="match status" value="1"/>
</dbReference>
<keyword evidence="19" id="KW-1185">Reference proteome</keyword>
<keyword evidence="5" id="KW-0963">Cytoplasm</keyword>
<dbReference type="SUPFAM" id="SSF50249">
    <property type="entry name" value="Nucleic acid-binding proteins"/>
    <property type="match status" value="2"/>
</dbReference>
<reference evidence="19" key="1">
    <citation type="journal article" date="2019" name="Int. J. Syst. Evol. Microbiol.">
        <title>The Global Catalogue of Microorganisms (GCM) 10K type strain sequencing project: providing services to taxonomists for standard genome sequencing and annotation.</title>
        <authorList>
            <consortium name="The Broad Institute Genomics Platform"/>
            <consortium name="The Broad Institute Genome Sequencing Center for Infectious Disease"/>
            <person name="Wu L."/>
            <person name="Ma J."/>
        </authorList>
    </citation>
    <scope>NUCLEOTIDE SEQUENCE [LARGE SCALE GENOMIC DNA]</scope>
    <source>
        <strain evidence="19">CGMCC 1.13574</strain>
    </source>
</reference>
<evidence type="ECO:0000256" key="10">
    <source>
        <dbReference type="ARBA" id="ARBA00022723"/>
    </source>
</evidence>
<dbReference type="Gene3D" id="2.40.50.140">
    <property type="entry name" value="Nucleic acid-binding proteins"/>
    <property type="match status" value="2"/>
</dbReference>
<dbReference type="Pfam" id="PF20833">
    <property type="entry name" value="RNase_E_G_Thio"/>
    <property type="match status" value="1"/>
</dbReference>
<dbReference type="InterPro" id="IPR012340">
    <property type="entry name" value="NA-bd_OB-fold"/>
</dbReference>
<evidence type="ECO:0000256" key="9">
    <source>
        <dbReference type="ARBA" id="ARBA00022722"/>
    </source>
</evidence>
<keyword evidence="8" id="KW-0819">tRNA processing</keyword>
<dbReference type="InterPro" id="IPR048583">
    <property type="entry name" value="RNase_E_G_thioredoxin-like"/>
</dbReference>
<keyword evidence="9" id="KW-0540">Nuclease</keyword>
<evidence type="ECO:0000259" key="16">
    <source>
        <dbReference type="PROSITE" id="PS50126"/>
    </source>
</evidence>
<keyword evidence="6" id="KW-0698">rRNA processing</keyword>
<name>A0ABW4ZTZ7_9BACL</name>
<keyword evidence="15" id="KW-0694">RNA-binding</keyword>
<dbReference type="PROSITE" id="PS50126">
    <property type="entry name" value="S1"/>
    <property type="match status" value="1"/>
</dbReference>
<organism evidence="18 19">
    <name type="scientific">Tumebacillus lipolyticus</name>
    <dbReference type="NCBI Taxonomy" id="1280370"/>
    <lineage>
        <taxon>Bacteria</taxon>
        <taxon>Bacillati</taxon>
        <taxon>Bacillota</taxon>
        <taxon>Bacilli</taxon>
        <taxon>Bacillales</taxon>
        <taxon>Alicyclobacillaceae</taxon>
        <taxon>Tumebacillus</taxon>
    </lineage>
</organism>
<evidence type="ECO:0000256" key="6">
    <source>
        <dbReference type="ARBA" id="ARBA00022552"/>
    </source>
</evidence>
<dbReference type="InterPro" id="IPR036612">
    <property type="entry name" value="KH_dom_type_1_sf"/>
</dbReference>
<dbReference type="Pfam" id="PF10150">
    <property type="entry name" value="RNase_E_G"/>
    <property type="match status" value="1"/>
</dbReference>
<evidence type="ECO:0000313" key="19">
    <source>
        <dbReference type="Proteomes" id="UP001597343"/>
    </source>
</evidence>
<proteinExistence type="inferred from homology"/>
<feature type="domain" description="TRAM" evidence="17">
    <location>
        <begin position="497"/>
        <end position="559"/>
    </location>
</feature>
<comment type="similarity">
    <text evidence="3">Belongs to the RNase E/G family. RNase G subfamily.</text>
</comment>
<evidence type="ECO:0000256" key="2">
    <source>
        <dbReference type="ARBA" id="ARBA00004496"/>
    </source>
</evidence>
<dbReference type="PANTHER" id="PTHR30001">
    <property type="entry name" value="RIBONUCLEASE"/>
    <property type="match status" value="1"/>
</dbReference>
<dbReference type="Pfam" id="PF01938">
    <property type="entry name" value="TRAM"/>
    <property type="match status" value="1"/>
</dbReference>
<evidence type="ECO:0000313" key="18">
    <source>
        <dbReference type="EMBL" id="MFD2168984.1"/>
    </source>
</evidence>